<comment type="similarity">
    <text evidence="2">Belongs to the orthobunyavirus nucleocapsid protein family.</text>
</comment>
<dbReference type="GO" id="GO:0019013">
    <property type="term" value="C:viral nucleocapsid"/>
    <property type="evidence" value="ECO:0007669"/>
    <property type="project" value="UniProtKB-KW"/>
</dbReference>
<evidence type="ECO:0000256" key="4">
    <source>
        <dbReference type="ARBA" id="ARBA00022844"/>
    </source>
</evidence>
<accession>A0A346JEY9</accession>
<evidence type="ECO:0000256" key="5">
    <source>
        <dbReference type="ARBA" id="ARBA00022884"/>
    </source>
</evidence>
<reference evidence="9 10" key="1">
    <citation type="submission" date="2018-06" db="EMBL/GenBank/DDBJ databases">
        <title>Genomic Characterization of Bunyamwera and Simbu Serogroup Bunyaviruses.</title>
        <authorList>
            <person name="Layton M."/>
            <person name="Bergren N."/>
            <person name="Lee J."/>
            <person name="Russell B."/>
            <person name="Stenglein M."/>
            <person name="Kading R."/>
        </authorList>
    </citation>
    <scope>NUCLEOTIDE SEQUENCE [LARGE SCALE GENOMIC DNA]</scope>
    <source>
        <strain evidence="9 10">SAAr 4042</strain>
    </source>
</reference>
<keyword evidence="7" id="KW-0687">Ribonucleoprotein</keyword>
<evidence type="ECO:0000256" key="3">
    <source>
        <dbReference type="ARBA" id="ARBA00014389"/>
    </source>
</evidence>
<organism evidence="9 10">
    <name type="scientific">Shokwe virus</name>
    <dbReference type="NCBI Taxonomy" id="273359"/>
    <lineage>
        <taxon>Viruses</taxon>
        <taxon>Riboviria</taxon>
        <taxon>Orthornavirae</taxon>
        <taxon>Negarnaviricota</taxon>
        <taxon>Polyploviricotina</taxon>
        <taxon>Bunyaviricetes</taxon>
        <taxon>Elliovirales</taxon>
        <taxon>Peribunyaviridae</taxon>
        <taxon>Orthobunyavirus</taxon>
        <taxon>Orthobunyavirus shokweense</taxon>
    </lineage>
</organism>
<dbReference type="RefSeq" id="YP_010839603.1">
    <property type="nucleotide sequence ID" value="NC_077971.1"/>
</dbReference>
<dbReference type="InterPro" id="IPR043011">
    <property type="entry name" value="Bunya_nucleocap_C"/>
</dbReference>
<keyword evidence="6 9" id="KW-0543">Viral nucleoprotein</keyword>
<dbReference type="PIRSF" id="PIRSF003947">
    <property type="entry name" value="N_OrthobunV"/>
    <property type="match status" value="1"/>
</dbReference>
<keyword evidence="5" id="KW-0694">RNA-binding</keyword>
<name>A0A346JEY9_9VIRU</name>
<protein>
    <recommendedName>
        <fullName evidence="3">Nucleoprotein</fullName>
    </recommendedName>
    <alternativeName>
        <fullName evidence="8">Nucleocapsid protein</fullName>
    </alternativeName>
</protein>
<dbReference type="KEGG" id="vg:80549437"/>
<dbReference type="Gene3D" id="1.10.472.180">
    <property type="entry name" value="Bunyavirus nucleocapsid (N) protein, C-terminal domain"/>
    <property type="match status" value="1"/>
</dbReference>
<evidence type="ECO:0000256" key="7">
    <source>
        <dbReference type="ARBA" id="ARBA00023274"/>
    </source>
</evidence>
<dbReference type="GeneID" id="80549437"/>
<dbReference type="GO" id="GO:0003723">
    <property type="term" value="F:RNA binding"/>
    <property type="evidence" value="ECO:0007669"/>
    <property type="project" value="UniProtKB-KW"/>
</dbReference>
<dbReference type="EMBL" id="MH484332">
    <property type="protein sequence ID" value="AXP32064.1"/>
    <property type="molecule type" value="Viral_cRNA"/>
</dbReference>
<evidence type="ECO:0000256" key="6">
    <source>
        <dbReference type="ARBA" id="ARBA00023086"/>
    </source>
</evidence>
<evidence type="ECO:0000313" key="10">
    <source>
        <dbReference type="Proteomes" id="UP000423369"/>
    </source>
</evidence>
<dbReference type="GO" id="GO:1990904">
    <property type="term" value="C:ribonucleoprotein complex"/>
    <property type="evidence" value="ECO:0007669"/>
    <property type="project" value="UniProtKB-KW"/>
</dbReference>
<evidence type="ECO:0000256" key="1">
    <source>
        <dbReference type="ARBA" id="ARBA00004328"/>
    </source>
</evidence>
<evidence type="ECO:0000256" key="8">
    <source>
        <dbReference type="ARBA" id="ARBA00033344"/>
    </source>
</evidence>
<proteinExistence type="inferred from homology"/>
<sequence>MPLLRITLLLNPTKSHSSFLMIELEFHDVAANTSSTFDPEVAYANFKRVHTTGLSYDHIRIFYIKGREIKTSLAKRSEWEVTLNLGGWKITVYNTNFPGNRNNPVPDDGLTLHRLSGFLARYLLEKMLKVSEPEKLIIKSKIINPLAEKNGITWTDGEEVYLSFFPGAEMFLGTFKFYPLAIGIYKVQRKEMEPKYLEKTMRQRYMGLEAATWTVSKLTEVQAALTVVSGLGWKKTNVSAAARDFLAKFGISM</sequence>
<dbReference type="Proteomes" id="UP000423369">
    <property type="component" value="Genome"/>
</dbReference>
<comment type="subcellular location">
    <subcellularLocation>
        <location evidence="1">Virion</location>
    </subcellularLocation>
</comment>
<keyword evidence="10" id="KW-1185">Reference proteome</keyword>
<dbReference type="Pfam" id="PF00952">
    <property type="entry name" value="Bunya_nucleocap"/>
    <property type="match status" value="1"/>
</dbReference>
<evidence type="ECO:0000256" key="2">
    <source>
        <dbReference type="ARBA" id="ARBA00006516"/>
    </source>
</evidence>
<dbReference type="Gene3D" id="1.20.142.20">
    <property type="match status" value="1"/>
</dbReference>
<dbReference type="InterPro" id="IPR001784">
    <property type="entry name" value="Bunya_nucleocap"/>
</dbReference>
<keyword evidence="4" id="KW-0946">Virion</keyword>
<evidence type="ECO:0000313" key="9">
    <source>
        <dbReference type="EMBL" id="AXP32064.1"/>
    </source>
</evidence>
<dbReference type="InterPro" id="IPR043012">
    <property type="entry name" value="Bunya_nucleocap_N"/>
</dbReference>